<dbReference type="AlphaFoldDB" id="A0A0B7I5I4"/>
<reference evidence="3 5" key="2">
    <citation type="submission" date="2017-08" db="EMBL/GenBank/DDBJ databases">
        <title>Capnocytophaga canis 17-158 assembly.</title>
        <authorList>
            <person name="Gulvik C.A."/>
        </authorList>
    </citation>
    <scope>NUCLEOTIDE SEQUENCE [LARGE SCALE GENOMIC DNA]</scope>
    <source>
        <strain evidence="3 5">17-158</strain>
    </source>
</reference>
<feature type="transmembrane region" description="Helical" evidence="1">
    <location>
        <begin position="46"/>
        <end position="70"/>
    </location>
</feature>
<reference evidence="2 4" key="1">
    <citation type="submission" date="2015-01" db="EMBL/GenBank/DDBJ databases">
        <authorList>
            <person name="MANFREDI Pablo"/>
        </authorList>
    </citation>
    <scope>NUCLEOTIDE SEQUENCE [LARGE SCALE GENOMIC DNA]</scope>
    <source>
        <strain evidence="2 4">CcD38</strain>
    </source>
</reference>
<evidence type="ECO:0000313" key="3">
    <source>
        <dbReference type="EMBL" id="RIY38329.1"/>
    </source>
</evidence>
<dbReference type="Proteomes" id="UP000045051">
    <property type="component" value="Unassembled WGS sequence"/>
</dbReference>
<organism evidence="2 4">
    <name type="scientific">Capnocytophaga canis</name>
    <dbReference type="NCBI Taxonomy" id="1848903"/>
    <lineage>
        <taxon>Bacteria</taxon>
        <taxon>Pseudomonadati</taxon>
        <taxon>Bacteroidota</taxon>
        <taxon>Flavobacteriia</taxon>
        <taxon>Flavobacteriales</taxon>
        <taxon>Flavobacteriaceae</taxon>
        <taxon>Capnocytophaga</taxon>
    </lineage>
</organism>
<dbReference type="EMBL" id="CDOI01000132">
    <property type="protein sequence ID" value="CEN45148.1"/>
    <property type="molecule type" value="Genomic_DNA"/>
</dbReference>
<keyword evidence="1" id="KW-0812">Transmembrane</keyword>
<dbReference type="Proteomes" id="UP000265497">
    <property type="component" value="Unassembled WGS sequence"/>
</dbReference>
<accession>A0A0B7I5I4</accession>
<feature type="transmembrane region" description="Helical" evidence="1">
    <location>
        <begin position="6"/>
        <end position="25"/>
    </location>
</feature>
<gene>
    <name evidence="2" type="ORF">CCAND38_220029</name>
    <name evidence="3" type="ORF">CKY20_01980</name>
</gene>
<proteinExistence type="predicted"/>
<feature type="transmembrane region" description="Helical" evidence="1">
    <location>
        <begin position="110"/>
        <end position="126"/>
    </location>
</feature>
<evidence type="ECO:0008006" key="6">
    <source>
        <dbReference type="Google" id="ProtNLM"/>
    </source>
</evidence>
<evidence type="ECO:0000313" key="4">
    <source>
        <dbReference type="Proteomes" id="UP000045051"/>
    </source>
</evidence>
<sequence>MFWSLFFIYLFLIITFGYSAFEKIVNFKTSVNYYKNYFKGIFISGWIYPLLLIITVIEFVTTLFLCIGIYELWTLPYPQYGFYGLVLSSSTLLCFLLGQRLAKDYDGARGIAIYFIICLIGFISASL</sequence>
<evidence type="ECO:0000313" key="2">
    <source>
        <dbReference type="EMBL" id="CEN45148.1"/>
    </source>
</evidence>
<evidence type="ECO:0000256" key="1">
    <source>
        <dbReference type="SAM" id="Phobius"/>
    </source>
</evidence>
<dbReference type="RefSeq" id="WP_042343936.1">
    <property type="nucleotide sequence ID" value="NZ_CDOH01000046.1"/>
</dbReference>
<protein>
    <recommendedName>
        <fullName evidence="6">DoxX family protein</fullName>
    </recommendedName>
</protein>
<feature type="transmembrane region" description="Helical" evidence="1">
    <location>
        <begin position="82"/>
        <end position="98"/>
    </location>
</feature>
<evidence type="ECO:0000313" key="5">
    <source>
        <dbReference type="Proteomes" id="UP000265497"/>
    </source>
</evidence>
<dbReference type="EMBL" id="NSDI01000001">
    <property type="protein sequence ID" value="RIY38329.1"/>
    <property type="molecule type" value="Genomic_DNA"/>
</dbReference>
<keyword evidence="4" id="KW-1185">Reference proteome</keyword>
<keyword evidence="1" id="KW-0472">Membrane</keyword>
<keyword evidence="1" id="KW-1133">Transmembrane helix</keyword>
<name>A0A0B7I5I4_9FLAO</name>